<reference evidence="3 4" key="1">
    <citation type="submission" date="2018-12" db="EMBL/GenBank/DDBJ databases">
        <authorList>
            <person name="Yu L."/>
        </authorList>
    </citation>
    <scope>NUCLEOTIDE SEQUENCE [LARGE SCALE GENOMIC DNA]</scope>
    <source>
        <strain evidence="3 4">HAW-EB2</strain>
    </source>
</reference>
<keyword evidence="3" id="KW-0548">Nucleotidyltransferase</keyword>
<sequence length="490" mass="56132">MIISSEVSASPYCAQWKSINWKVIEQHVFKLQMRIAKATREGRRGKVKALQWLLTHSKTAKLLAVKRVSQNKGAKTPGIDGIIWNTDARRMTAVSQLSRKGYQAKPLRRIYIPKKNGKLRPLGIPCMIDRAQQALYLLALEPISETVSDANSYGFRPNRSTADAIAQCFICLSRKSSAQWVLEGDIKACFDKIGHQWLIDNIQLDKRMMKQWLGCGFIDKGLFYKTAEGTPQGGIISPTLMLLTLSGLEQLVKSIAHRKGGKINFIGYADDFVITGASKEVLINEIKPQLTRFLQERGLTLSEEKTHVTHINDGFDFLGFNLRKYNGKLLIKPSKSNVLSFLRNLRELIRKHATSSVNDLIKMMNPKLRGWANYYRHSVAKKVFSYVGHQVFLALWRWAVRRHPNKGRKWVARKYFLNRNGHWLFHGWQKIADMDCAFNLVQIAHTPIKRHVKIRSEATPYAPEHKAYLCRRKLSKESRNSWSEPVLPAL</sequence>
<dbReference type="OrthoDB" id="9793236at2"/>
<dbReference type="PANTHER" id="PTHR34047:SF8">
    <property type="entry name" value="PROTEIN YKFC"/>
    <property type="match status" value="1"/>
</dbReference>
<evidence type="ECO:0000256" key="1">
    <source>
        <dbReference type="ARBA" id="ARBA00034120"/>
    </source>
</evidence>
<dbReference type="EC" id="2.7.7.49" evidence="3"/>
<comment type="similarity">
    <text evidence="1">Belongs to the bacterial reverse transcriptase family.</text>
</comment>
<dbReference type="InterPro" id="IPR043502">
    <property type="entry name" value="DNA/RNA_pol_sf"/>
</dbReference>
<keyword evidence="3" id="KW-0808">Transferase</keyword>
<dbReference type="EMBL" id="RXNU01000005">
    <property type="protein sequence ID" value="RTR38938.1"/>
    <property type="molecule type" value="Genomic_DNA"/>
</dbReference>
<dbReference type="InterPro" id="IPR000477">
    <property type="entry name" value="RT_dom"/>
</dbReference>
<dbReference type="GO" id="GO:0003964">
    <property type="term" value="F:RNA-directed DNA polymerase activity"/>
    <property type="evidence" value="ECO:0007669"/>
    <property type="project" value="UniProtKB-KW"/>
</dbReference>
<dbReference type="AlphaFoldDB" id="A0A3S0IST7"/>
<evidence type="ECO:0000259" key="2">
    <source>
        <dbReference type="PROSITE" id="PS50878"/>
    </source>
</evidence>
<dbReference type="CDD" id="cd01651">
    <property type="entry name" value="RT_G2_intron"/>
    <property type="match status" value="1"/>
</dbReference>
<dbReference type="Pfam" id="PF13655">
    <property type="entry name" value="RVT_N"/>
    <property type="match status" value="1"/>
</dbReference>
<proteinExistence type="inferred from homology"/>
<dbReference type="RefSeq" id="WP_126520546.1">
    <property type="nucleotide sequence ID" value="NZ_RXNU01000005.1"/>
</dbReference>
<dbReference type="Pfam" id="PF08388">
    <property type="entry name" value="GIIM"/>
    <property type="match status" value="1"/>
</dbReference>
<keyword evidence="4" id="KW-1185">Reference proteome</keyword>
<feature type="domain" description="Reverse transcriptase" evidence="2">
    <location>
        <begin position="93"/>
        <end position="322"/>
    </location>
</feature>
<dbReference type="PANTHER" id="PTHR34047">
    <property type="entry name" value="NUCLEAR INTRON MATURASE 1, MITOCHONDRIAL-RELATED"/>
    <property type="match status" value="1"/>
</dbReference>
<dbReference type="InterPro" id="IPR013597">
    <property type="entry name" value="Mat_intron_G2"/>
</dbReference>
<comment type="caution">
    <text evidence="3">The sequence shown here is derived from an EMBL/GenBank/DDBJ whole genome shotgun (WGS) entry which is preliminary data.</text>
</comment>
<dbReference type="Proteomes" id="UP000267448">
    <property type="component" value="Unassembled WGS sequence"/>
</dbReference>
<dbReference type="InterPro" id="IPR030931">
    <property type="entry name" value="Group_II_RT_mat"/>
</dbReference>
<gene>
    <name evidence="3" type="primary">ltrA</name>
    <name evidence="3" type="ORF">EKG38_12370</name>
</gene>
<evidence type="ECO:0000313" key="3">
    <source>
        <dbReference type="EMBL" id="RTR38938.1"/>
    </source>
</evidence>
<name>A0A3S0IST7_9GAMM</name>
<evidence type="ECO:0000313" key="4">
    <source>
        <dbReference type="Proteomes" id="UP000267448"/>
    </source>
</evidence>
<accession>A0A3S0IST7</accession>
<dbReference type="NCBIfam" id="TIGR04416">
    <property type="entry name" value="group_II_RT_mat"/>
    <property type="match status" value="1"/>
</dbReference>
<organism evidence="3 4">
    <name type="scientific">Shewanella canadensis</name>
    <dbReference type="NCBI Taxonomy" id="271096"/>
    <lineage>
        <taxon>Bacteria</taxon>
        <taxon>Pseudomonadati</taxon>
        <taxon>Pseudomonadota</taxon>
        <taxon>Gammaproteobacteria</taxon>
        <taxon>Alteromonadales</taxon>
        <taxon>Shewanellaceae</taxon>
        <taxon>Shewanella</taxon>
    </lineage>
</organism>
<keyword evidence="3" id="KW-0695">RNA-directed DNA polymerase</keyword>
<dbReference type="Pfam" id="PF00078">
    <property type="entry name" value="RVT_1"/>
    <property type="match status" value="1"/>
</dbReference>
<dbReference type="InterPro" id="IPR025960">
    <property type="entry name" value="RVT_N"/>
</dbReference>
<dbReference type="SUPFAM" id="SSF56672">
    <property type="entry name" value="DNA/RNA polymerases"/>
    <property type="match status" value="1"/>
</dbReference>
<dbReference type="InterPro" id="IPR051083">
    <property type="entry name" value="GrpII_Intron_Splice-Mob/Def"/>
</dbReference>
<protein>
    <submittedName>
        <fullName evidence="3">Group II intron reverse transcriptase/maturase</fullName>
        <ecNumber evidence="3">2.7.7.49</ecNumber>
    </submittedName>
</protein>
<dbReference type="PROSITE" id="PS50878">
    <property type="entry name" value="RT_POL"/>
    <property type="match status" value="1"/>
</dbReference>